<comment type="caution">
    <text evidence="1">The sequence shown here is derived from an EMBL/GenBank/DDBJ whole genome shotgun (WGS) entry which is preliminary data.</text>
</comment>
<evidence type="ECO:0000313" key="1">
    <source>
        <dbReference type="EMBL" id="KAK9156029.1"/>
    </source>
</evidence>
<dbReference type="AlphaFoldDB" id="A0AAP0KRB7"/>
<gene>
    <name evidence="1" type="ORF">Sjap_003509</name>
</gene>
<dbReference type="EMBL" id="JBBNAE010000001">
    <property type="protein sequence ID" value="KAK9156029.1"/>
    <property type="molecule type" value="Genomic_DNA"/>
</dbReference>
<reference evidence="1 2" key="1">
    <citation type="submission" date="2024-01" db="EMBL/GenBank/DDBJ databases">
        <title>Genome assemblies of Stephania.</title>
        <authorList>
            <person name="Yang L."/>
        </authorList>
    </citation>
    <scope>NUCLEOTIDE SEQUENCE [LARGE SCALE GENOMIC DNA]</scope>
    <source>
        <strain evidence="1">QJT</strain>
        <tissue evidence="1">Leaf</tissue>
    </source>
</reference>
<protein>
    <submittedName>
        <fullName evidence="1">Uncharacterized protein</fullName>
    </submittedName>
</protein>
<organism evidence="1 2">
    <name type="scientific">Stephania japonica</name>
    <dbReference type="NCBI Taxonomy" id="461633"/>
    <lineage>
        <taxon>Eukaryota</taxon>
        <taxon>Viridiplantae</taxon>
        <taxon>Streptophyta</taxon>
        <taxon>Embryophyta</taxon>
        <taxon>Tracheophyta</taxon>
        <taxon>Spermatophyta</taxon>
        <taxon>Magnoliopsida</taxon>
        <taxon>Ranunculales</taxon>
        <taxon>Menispermaceae</taxon>
        <taxon>Menispermoideae</taxon>
        <taxon>Cissampelideae</taxon>
        <taxon>Stephania</taxon>
    </lineage>
</organism>
<keyword evidence="2" id="KW-1185">Reference proteome</keyword>
<accession>A0AAP0KRB7</accession>
<sequence length="91" mass="10200">MHLYAVCWFGKSVIDFVAALKNLFNLLLHMVVHLVSGYLSNLPARGPSANPHQIRTYDHVPGGVDERHAEKEAAAGEAKERVTRKLFVENF</sequence>
<name>A0AAP0KRB7_9MAGN</name>
<proteinExistence type="predicted"/>
<evidence type="ECO:0000313" key="2">
    <source>
        <dbReference type="Proteomes" id="UP001417504"/>
    </source>
</evidence>
<dbReference type="Proteomes" id="UP001417504">
    <property type="component" value="Unassembled WGS sequence"/>
</dbReference>